<organism evidence="1 2">
    <name type="scientific">Pseudomonas hunanensis</name>
    <dbReference type="NCBI Taxonomy" id="1247546"/>
    <lineage>
        <taxon>Bacteria</taxon>
        <taxon>Pseudomonadati</taxon>
        <taxon>Pseudomonadota</taxon>
        <taxon>Gammaproteobacteria</taxon>
        <taxon>Pseudomonadales</taxon>
        <taxon>Pseudomonadaceae</taxon>
        <taxon>Pseudomonas</taxon>
    </lineage>
</organism>
<dbReference type="Proteomes" id="UP001259587">
    <property type="component" value="Unassembled WGS sequence"/>
</dbReference>
<accession>A0ACC6K1J9</accession>
<dbReference type="EMBL" id="JAVDTH010000008">
    <property type="protein sequence ID" value="MDR6712232.1"/>
    <property type="molecule type" value="Genomic_DNA"/>
</dbReference>
<proteinExistence type="predicted"/>
<name>A0ACC6K1J9_9PSED</name>
<evidence type="ECO:0000313" key="2">
    <source>
        <dbReference type="Proteomes" id="UP001259587"/>
    </source>
</evidence>
<comment type="caution">
    <text evidence="1">The sequence shown here is derived from an EMBL/GenBank/DDBJ whole genome shotgun (WGS) entry which is preliminary data.</text>
</comment>
<reference evidence="1" key="1">
    <citation type="submission" date="2023-07" db="EMBL/GenBank/DDBJ databases">
        <title>Sorghum-associated microbial communities from plants grown in Nebraska, USA.</title>
        <authorList>
            <person name="Schachtman D."/>
        </authorList>
    </citation>
    <scope>NUCLEOTIDE SEQUENCE</scope>
    <source>
        <strain evidence="1">BE56</strain>
    </source>
</reference>
<sequence length="302" mass="33406">MRTLHFYQGDKLVTNREGETTRTVLRGADVPLAELHVNATPGSSLLATDNNGSVLKSAEEEDAESHAYSAYGHDPTQPCAKTLLGFNGEYYDDVIQGTPLGSGYRTYSATLLRFQTPDSWSPFAAGGLNTYCYCLGDPVNRVDPTGHLTVAAWRAPTRAHLRIVRMRERQLMRETLYEYEQFTLNFNREDVIFHQRLLTERRGNYRLNIPANAPPATTAASTALDPLAQRRLLQAAQPFDSGNSLAPRSGSRLSQQSGTDSYDSSPPSSPDTGRRRLPAPSLPSSALQEIRRGYFDPSAPRQ</sequence>
<gene>
    <name evidence="1" type="ORF">J2W83_001830</name>
</gene>
<evidence type="ECO:0000313" key="1">
    <source>
        <dbReference type="EMBL" id="MDR6712232.1"/>
    </source>
</evidence>
<keyword evidence="2" id="KW-1185">Reference proteome</keyword>
<protein>
    <submittedName>
        <fullName evidence="1">RHS repeat-associated protein</fullName>
    </submittedName>
</protein>